<evidence type="ECO:0000256" key="1">
    <source>
        <dbReference type="SAM" id="SignalP"/>
    </source>
</evidence>
<accession>A0A4V6DUW1</accession>
<name>A0A4V6DUW1_9PEZI</name>
<gene>
    <name evidence="2" type="ORF">C1H76_1829</name>
</gene>
<feature type="chain" id="PRO_5020841799" evidence="1">
    <location>
        <begin position="26"/>
        <end position="157"/>
    </location>
</feature>
<sequence>MKTFSSASLVLLIAVINMFSSPASADGCIGPICGAVKNQSKWQLRITDNPNCKYDGDTPARKCDNKCNIWNWSCGSNSGCGKVVNCKQNYLSPGFNSGGNGKDIDAFTYADRNYWYAGKMRTKGVWSKFNTATTIVCKTHGSYPCCGPEIGEARGGQ</sequence>
<dbReference type="Proteomes" id="UP000308133">
    <property type="component" value="Unassembled WGS sequence"/>
</dbReference>
<organism evidence="2 3">
    <name type="scientific">Elsinoe australis</name>
    <dbReference type="NCBI Taxonomy" id="40998"/>
    <lineage>
        <taxon>Eukaryota</taxon>
        <taxon>Fungi</taxon>
        <taxon>Dikarya</taxon>
        <taxon>Ascomycota</taxon>
        <taxon>Pezizomycotina</taxon>
        <taxon>Dothideomycetes</taxon>
        <taxon>Dothideomycetidae</taxon>
        <taxon>Myriangiales</taxon>
        <taxon>Elsinoaceae</taxon>
        <taxon>Elsinoe</taxon>
    </lineage>
</organism>
<feature type="signal peptide" evidence="1">
    <location>
        <begin position="1"/>
        <end position="25"/>
    </location>
</feature>
<keyword evidence="1" id="KW-0732">Signal</keyword>
<protein>
    <submittedName>
        <fullName evidence="2">Uncharacterized protein</fullName>
    </submittedName>
</protein>
<comment type="caution">
    <text evidence="2">The sequence shown here is derived from an EMBL/GenBank/DDBJ whole genome shotgun (WGS) entry which is preliminary data.</text>
</comment>
<dbReference type="EMBL" id="PTQR01000021">
    <property type="protein sequence ID" value="TKX25982.1"/>
    <property type="molecule type" value="Genomic_DNA"/>
</dbReference>
<proteinExistence type="predicted"/>
<reference evidence="2 3" key="1">
    <citation type="submission" date="2018-02" db="EMBL/GenBank/DDBJ databases">
        <title>Draft genome sequences of Elsinoe sp., causing black scab on jojoba.</title>
        <authorList>
            <person name="Stodart B."/>
            <person name="Jeffress S."/>
            <person name="Ash G."/>
            <person name="Arun Chinnappa K."/>
        </authorList>
    </citation>
    <scope>NUCLEOTIDE SEQUENCE [LARGE SCALE GENOMIC DNA]</scope>
    <source>
        <strain evidence="2 3">Hillstone_2</strain>
    </source>
</reference>
<dbReference type="AlphaFoldDB" id="A0A4V6DUW1"/>
<evidence type="ECO:0000313" key="2">
    <source>
        <dbReference type="EMBL" id="TKX25982.1"/>
    </source>
</evidence>
<evidence type="ECO:0000313" key="3">
    <source>
        <dbReference type="Proteomes" id="UP000308133"/>
    </source>
</evidence>